<sequence>MSADYPSFLHQRNYEHLSRFDRDASSVVTRRYSGCRNGIPDPIELVFCNSAHSASWHTAHPPAFSNRKEGGDFLQMLIQ</sequence>
<reference evidence="1 2" key="1">
    <citation type="submission" date="2023-08" db="EMBL/GenBank/DDBJ databases">
        <title>A Necator americanus chromosomal reference genome.</title>
        <authorList>
            <person name="Ilik V."/>
            <person name="Petrzelkova K.J."/>
            <person name="Pardy F."/>
            <person name="Fuh T."/>
            <person name="Niatou-Singa F.S."/>
            <person name="Gouil Q."/>
            <person name="Baker L."/>
            <person name="Ritchie M.E."/>
            <person name="Jex A.R."/>
            <person name="Gazzola D."/>
            <person name="Li H."/>
            <person name="Toshio Fujiwara R."/>
            <person name="Zhan B."/>
            <person name="Aroian R.V."/>
            <person name="Pafco B."/>
            <person name="Schwarz E.M."/>
        </authorList>
    </citation>
    <scope>NUCLEOTIDE SEQUENCE [LARGE SCALE GENOMIC DNA]</scope>
    <source>
        <strain evidence="1 2">Aroian</strain>
        <tissue evidence="1">Whole animal</tissue>
    </source>
</reference>
<name>A0ABR1EUE9_NECAM</name>
<evidence type="ECO:0000313" key="2">
    <source>
        <dbReference type="Proteomes" id="UP001303046"/>
    </source>
</evidence>
<dbReference type="Proteomes" id="UP001303046">
    <property type="component" value="Unassembled WGS sequence"/>
</dbReference>
<dbReference type="EMBL" id="JAVFWL010000006">
    <property type="protein sequence ID" value="KAK6766262.1"/>
    <property type="molecule type" value="Genomic_DNA"/>
</dbReference>
<gene>
    <name evidence="1" type="primary">Necator_chrX.g26055</name>
    <name evidence="1" type="ORF">RB195_025889</name>
</gene>
<proteinExistence type="predicted"/>
<evidence type="ECO:0000313" key="1">
    <source>
        <dbReference type="EMBL" id="KAK6766262.1"/>
    </source>
</evidence>
<protein>
    <submittedName>
        <fullName evidence="1">Uncharacterized protein</fullName>
    </submittedName>
</protein>
<keyword evidence="2" id="KW-1185">Reference proteome</keyword>
<comment type="caution">
    <text evidence="1">The sequence shown here is derived from an EMBL/GenBank/DDBJ whole genome shotgun (WGS) entry which is preliminary data.</text>
</comment>
<organism evidence="1 2">
    <name type="scientific">Necator americanus</name>
    <name type="common">Human hookworm</name>
    <dbReference type="NCBI Taxonomy" id="51031"/>
    <lineage>
        <taxon>Eukaryota</taxon>
        <taxon>Metazoa</taxon>
        <taxon>Ecdysozoa</taxon>
        <taxon>Nematoda</taxon>
        <taxon>Chromadorea</taxon>
        <taxon>Rhabditida</taxon>
        <taxon>Rhabditina</taxon>
        <taxon>Rhabditomorpha</taxon>
        <taxon>Strongyloidea</taxon>
        <taxon>Ancylostomatidae</taxon>
        <taxon>Bunostominae</taxon>
        <taxon>Necator</taxon>
    </lineage>
</organism>
<accession>A0ABR1EUE9</accession>